<dbReference type="RefSeq" id="WP_280877043.1">
    <property type="nucleotide sequence ID" value="NZ_JARXVH010000005.1"/>
</dbReference>
<evidence type="ECO:0000313" key="3">
    <source>
        <dbReference type="Proteomes" id="UP001160499"/>
    </source>
</evidence>
<name>A0ABT6LIC6_9ACTN</name>
<organism evidence="2 3">
    <name type="scientific">Streptomyces pseudovenezuelae</name>
    <dbReference type="NCBI Taxonomy" id="67350"/>
    <lineage>
        <taxon>Bacteria</taxon>
        <taxon>Bacillati</taxon>
        <taxon>Actinomycetota</taxon>
        <taxon>Actinomycetes</taxon>
        <taxon>Kitasatosporales</taxon>
        <taxon>Streptomycetaceae</taxon>
        <taxon>Streptomyces</taxon>
        <taxon>Streptomyces aurantiacus group</taxon>
    </lineage>
</organism>
<evidence type="ECO:0000256" key="1">
    <source>
        <dbReference type="SAM" id="MobiDB-lite"/>
    </source>
</evidence>
<feature type="region of interest" description="Disordered" evidence="1">
    <location>
        <begin position="49"/>
        <end position="76"/>
    </location>
</feature>
<evidence type="ECO:0008006" key="4">
    <source>
        <dbReference type="Google" id="ProtNLM"/>
    </source>
</evidence>
<feature type="compositionally biased region" description="Basic and acidic residues" evidence="1">
    <location>
        <begin position="61"/>
        <end position="76"/>
    </location>
</feature>
<evidence type="ECO:0000313" key="2">
    <source>
        <dbReference type="EMBL" id="MDH6216054.1"/>
    </source>
</evidence>
<comment type="caution">
    <text evidence="2">The sequence shown here is derived from an EMBL/GenBank/DDBJ whole genome shotgun (WGS) entry which is preliminary data.</text>
</comment>
<proteinExistence type="predicted"/>
<reference evidence="2 3" key="1">
    <citation type="submission" date="2023-04" db="EMBL/GenBank/DDBJ databases">
        <title>Forest soil microbial communities from Buena Vista Peninsula, Colon Province, Panama.</title>
        <authorList>
            <person name="Bouskill N."/>
        </authorList>
    </citation>
    <scope>NUCLEOTIDE SEQUENCE [LARGE SCALE GENOMIC DNA]</scope>
    <source>
        <strain evidence="2 3">GGS1</strain>
    </source>
</reference>
<dbReference type="Proteomes" id="UP001160499">
    <property type="component" value="Unassembled WGS sequence"/>
</dbReference>
<sequence length="76" mass="8075">MLPANEGCAFEPGRAVRHARVLLVAQPCAADADWTAQLIAVDDLGRITPGRTPLGNGLPGKRPEHANAEKVLARPR</sequence>
<accession>A0ABT6LIC6</accession>
<dbReference type="EMBL" id="JARXVH010000005">
    <property type="protein sequence ID" value="MDH6216054.1"/>
    <property type="molecule type" value="Genomic_DNA"/>
</dbReference>
<keyword evidence="3" id="KW-1185">Reference proteome</keyword>
<gene>
    <name evidence="2" type="ORF">M2283_003371</name>
</gene>
<protein>
    <recommendedName>
        <fullName evidence="4">Transposase IS701-like DDE domain-containing protein</fullName>
    </recommendedName>
</protein>